<keyword evidence="1" id="KW-0472">Membrane</keyword>
<organism evidence="2 3">
    <name type="scientific">Mycena metata</name>
    <dbReference type="NCBI Taxonomy" id="1033252"/>
    <lineage>
        <taxon>Eukaryota</taxon>
        <taxon>Fungi</taxon>
        <taxon>Dikarya</taxon>
        <taxon>Basidiomycota</taxon>
        <taxon>Agaricomycotina</taxon>
        <taxon>Agaricomycetes</taxon>
        <taxon>Agaricomycetidae</taxon>
        <taxon>Agaricales</taxon>
        <taxon>Marasmiineae</taxon>
        <taxon>Mycenaceae</taxon>
        <taxon>Mycena</taxon>
    </lineage>
</organism>
<feature type="transmembrane region" description="Helical" evidence="1">
    <location>
        <begin position="48"/>
        <end position="69"/>
    </location>
</feature>
<accession>A0AAD7KG67</accession>
<sequence>MTSIRQRVGFQAADDDDRDGQRVVLDDVEQEEVIEDLRQRNTQTTARALVLLDAVLASSALLQVVYLLKDSKASPLLALFPAAAPEPNLPFPTAFALLALALHANLVLHLHPTLLYRPPLPISYLLSYALAAIPPILNVFLGHSWQAIAWAAIPAAIIGLTHSVHSTLQEGDEALVELETLKYRAPGA</sequence>
<protein>
    <submittedName>
        <fullName evidence="2">Uncharacterized protein</fullName>
    </submittedName>
</protein>
<name>A0AAD7KG67_9AGAR</name>
<keyword evidence="1" id="KW-0812">Transmembrane</keyword>
<gene>
    <name evidence="2" type="ORF">B0H16DRAFT_1492848</name>
</gene>
<comment type="caution">
    <text evidence="2">The sequence shown here is derived from an EMBL/GenBank/DDBJ whole genome shotgun (WGS) entry which is preliminary data.</text>
</comment>
<reference evidence="2" key="1">
    <citation type="submission" date="2023-03" db="EMBL/GenBank/DDBJ databases">
        <title>Massive genome expansion in bonnet fungi (Mycena s.s.) driven by repeated elements and novel gene families across ecological guilds.</title>
        <authorList>
            <consortium name="Lawrence Berkeley National Laboratory"/>
            <person name="Harder C.B."/>
            <person name="Miyauchi S."/>
            <person name="Viragh M."/>
            <person name="Kuo A."/>
            <person name="Thoen E."/>
            <person name="Andreopoulos B."/>
            <person name="Lu D."/>
            <person name="Skrede I."/>
            <person name="Drula E."/>
            <person name="Henrissat B."/>
            <person name="Morin E."/>
            <person name="Kohler A."/>
            <person name="Barry K."/>
            <person name="LaButti K."/>
            <person name="Morin E."/>
            <person name="Salamov A."/>
            <person name="Lipzen A."/>
            <person name="Mereny Z."/>
            <person name="Hegedus B."/>
            <person name="Baldrian P."/>
            <person name="Stursova M."/>
            <person name="Weitz H."/>
            <person name="Taylor A."/>
            <person name="Grigoriev I.V."/>
            <person name="Nagy L.G."/>
            <person name="Martin F."/>
            <person name="Kauserud H."/>
        </authorList>
    </citation>
    <scope>NUCLEOTIDE SEQUENCE</scope>
    <source>
        <strain evidence="2">CBHHK182m</strain>
    </source>
</reference>
<dbReference type="AlphaFoldDB" id="A0AAD7KG67"/>
<dbReference type="Proteomes" id="UP001215598">
    <property type="component" value="Unassembled WGS sequence"/>
</dbReference>
<keyword evidence="1" id="KW-1133">Transmembrane helix</keyword>
<feature type="transmembrane region" description="Helical" evidence="1">
    <location>
        <begin position="122"/>
        <end position="141"/>
    </location>
</feature>
<keyword evidence="3" id="KW-1185">Reference proteome</keyword>
<evidence type="ECO:0000256" key="1">
    <source>
        <dbReference type="SAM" id="Phobius"/>
    </source>
</evidence>
<dbReference type="EMBL" id="JARKIB010000002">
    <property type="protein sequence ID" value="KAJ7784522.1"/>
    <property type="molecule type" value="Genomic_DNA"/>
</dbReference>
<evidence type="ECO:0000313" key="2">
    <source>
        <dbReference type="EMBL" id="KAJ7784522.1"/>
    </source>
</evidence>
<proteinExistence type="predicted"/>
<evidence type="ECO:0000313" key="3">
    <source>
        <dbReference type="Proteomes" id="UP001215598"/>
    </source>
</evidence>